<keyword evidence="6 8" id="KW-0472">Membrane</keyword>
<comment type="caution">
    <text evidence="10">The sequence shown here is derived from an EMBL/GenBank/DDBJ whole genome shotgun (WGS) entry which is preliminary data.</text>
</comment>
<feature type="compositionally biased region" description="Gly residues" evidence="7">
    <location>
        <begin position="1"/>
        <end position="11"/>
    </location>
</feature>
<dbReference type="AlphaFoldDB" id="A0A6P2CD34"/>
<feature type="transmembrane region" description="Helical" evidence="8">
    <location>
        <begin position="247"/>
        <end position="265"/>
    </location>
</feature>
<dbReference type="GO" id="GO:0016020">
    <property type="term" value="C:membrane"/>
    <property type="evidence" value="ECO:0007669"/>
    <property type="project" value="UniProtKB-SubCell"/>
</dbReference>
<evidence type="ECO:0000313" key="10">
    <source>
        <dbReference type="EMBL" id="TXG89611.1"/>
    </source>
</evidence>
<comment type="subcellular location">
    <subcellularLocation>
        <location evidence="1">Membrane</location>
        <topology evidence="1">Multi-pass membrane protein</topology>
    </subcellularLocation>
</comment>
<dbReference type="PANTHER" id="PTHR43731:SF14">
    <property type="entry name" value="PRESENILIN-ASSOCIATED RHOMBOID-LIKE PROTEIN, MITOCHONDRIAL"/>
    <property type="match status" value="1"/>
</dbReference>
<reference evidence="10 11" key="1">
    <citation type="submission" date="2018-07" db="EMBL/GenBank/DDBJ databases">
        <title>Genome sequence of Rhodococcus rhodnii ATCC 35071 from Rhodnius prolixus.</title>
        <authorList>
            <person name="Patel V."/>
            <person name="Vogel K.J."/>
        </authorList>
    </citation>
    <scope>NUCLEOTIDE SEQUENCE [LARGE SCALE GENOMIC DNA]</scope>
    <source>
        <strain evidence="10 11">ATCC 35071</strain>
    </source>
</reference>
<keyword evidence="5 8" id="KW-1133">Transmembrane helix</keyword>
<dbReference type="Pfam" id="PF01694">
    <property type="entry name" value="Rhomboid"/>
    <property type="match status" value="1"/>
</dbReference>
<feature type="transmembrane region" description="Helical" evidence="8">
    <location>
        <begin position="171"/>
        <end position="191"/>
    </location>
</feature>
<dbReference type="PANTHER" id="PTHR43731">
    <property type="entry name" value="RHOMBOID PROTEASE"/>
    <property type="match status" value="1"/>
</dbReference>
<evidence type="ECO:0000256" key="8">
    <source>
        <dbReference type="SAM" id="Phobius"/>
    </source>
</evidence>
<feature type="transmembrane region" description="Helical" evidence="8">
    <location>
        <begin position="139"/>
        <end position="159"/>
    </location>
</feature>
<dbReference type="InterPro" id="IPR050925">
    <property type="entry name" value="Rhomboid_protease_S54"/>
</dbReference>
<evidence type="ECO:0000313" key="11">
    <source>
        <dbReference type="Proteomes" id="UP000471120"/>
    </source>
</evidence>
<dbReference type="GO" id="GO:0006508">
    <property type="term" value="P:proteolysis"/>
    <property type="evidence" value="ECO:0007669"/>
    <property type="project" value="UniProtKB-KW"/>
</dbReference>
<dbReference type="RefSeq" id="WP_040775657.1">
    <property type="nucleotide sequence ID" value="NZ_QRCM01000001.1"/>
</dbReference>
<feature type="domain" description="Peptidase S54 rhomboid" evidence="9">
    <location>
        <begin position="130"/>
        <end position="261"/>
    </location>
</feature>
<feature type="transmembrane region" description="Helical" evidence="8">
    <location>
        <begin position="83"/>
        <end position="103"/>
    </location>
</feature>
<evidence type="ECO:0000256" key="5">
    <source>
        <dbReference type="ARBA" id="ARBA00022989"/>
    </source>
</evidence>
<evidence type="ECO:0000256" key="1">
    <source>
        <dbReference type="ARBA" id="ARBA00004141"/>
    </source>
</evidence>
<organism evidence="10 11">
    <name type="scientific">Rhodococcus rhodnii</name>
    <dbReference type="NCBI Taxonomy" id="38312"/>
    <lineage>
        <taxon>Bacteria</taxon>
        <taxon>Bacillati</taxon>
        <taxon>Actinomycetota</taxon>
        <taxon>Actinomycetes</taxon>
        <taxon>Mycobacteriales</taxon>
        <taxon>Nocardiaceae</taxon>
        <taxon>Rhodococcus</taxon>
    </lineage>
</organism>
<dbReference type="InterPro" id="IPR035952">
    <property type="entry name" value="Rhomboid-like_sf"/>
</dbReference>
<dbReference type="SUPFAM" id="SSF144091">
    <property type="entry name" value="Rhomboid-like"/>
    <property type="match status" value="1"/>
</dbReference>
<gene>
    <name evidence="10" type="ORF">DW322_04450</name>
</gene>
<keyword evidence="10" id="KW-0645">Protease</keyword>
<feature type="transmembrane region" description="Helical" evidence="8">
    <location>
        <begin position="224"/>
        <end position="241"/>
    </location>
</feature>
<comment type="similarity">
    <text evidence="2">Belongs to the peptidase S54 family.</text>
</comment>
<name>A0A6P2CD34_9NOCA</name>
<dbReference type="Proteomes" id="UP000471120">
    <property type="component" value="Unassembled WGS sequence"/>
</dbReference>
<keyword evidence="4" id="KW-0378">Hydrolase</keyword>
<dbReference type="EMBL" id="QRCM01000001">
    <property type="protein sequence ID" value="TXG89611.1"/>
    <property type="molecule type" value="Genomic_DNA"/>
</dbReference>
<sequence length="307" mass="31763">MSNPGWGGAPDGGIPPQPRCVRHQDRPTALSCTRCGRPACPDCLREASVGYQCVDCVAEGNKSIRQPRTIAGATMSSQRATPLVTYILIALNVAVFGVTAAQSGSVMNNAAGSSLFADWALVPVMLAAPGEWIRVIGSGFLHFGIMHLAVNMLVLWIIGRDVEAALGRARYLSVYLIALLGGSASVVWFQSLMAPTAGASGAVYGLMGALAVILLRLRRSPGSIVAVIALNIVISISVPGISLFGHLGGLVAGAAATAGLLYVPQWRKATGDTAAKLGWAAVAVVAIVTIGLIAARALQLRQQFVIG</sequence>
<evidence type="ECO:0000256" key="3">
    <source>
        <dbReference type="ARBA" id="ARBA00022692"/>
    </source>
</evidence>
<evidence type="ECO:0000259" key="9">
    <source>
        <dbReference type="Pfam" id="PF01694"/>
    </source>
</evidence>
<evidence type="ECO:0000256" key="7">
    <source>
        <dbReference type="SAM" id="MobiDB-lite"/>
    </source>
</evidence>
<evidence type="ECO:0000256" key="2">
    <source>
        <dbReference type="ARBA" id="ARBA00009045"/>
    </source>
</evidence>
<evidence type="ECO:0000256" key="6">
    <source>
        <dbReference type="ARBA" id="ARBA00023136"/>
    </source>
</evidence>
<dbReference type="Gene3D" id="1.20.1540.10">
    <property type="entry name" value="Rhomboid-like"/>
    <property type="match status" value="1"/>
</dbReference>
<feature type="region of interest" description="Disordered" evidence="7">
    <location>
        <begin position="1"/>
        <end position="22"/>
    </location>
</feature>
<dbReference type="GO" id="GO:0004252">
    <property type="term" value="F:serine-type endopeptidase activity"/>
    <property type="evidence" value="ECO:0007669"/>
    <property type="project" value="InterPro"/>
</dbReference>
<proteinExistence type="inferred from homology"/>
<accession>A0A6P2CD34</accession>
<feature type="transmembrane region" description="Helical" evidence="8">
    <location>
        <begin position="197"/>
        <end position="217"/>
    </location>
</feature>
<feature type="transmembrane region" description="Helical" evidence="8">
    <location>
        <begin position="277"/>
        <end position="298"/>
    </location>
</feature>
<keyword evidence="3 8" id="KW-0812">Transmembrane</keyword>
<protein>
    <submittedName>
        <fullName evidence="10">Rhomboid family intramembrane serine protease</fullName>
    </submittedName>
</protein>
<evidence type="ECO:0000256" key="4">
    <source>
        <dbReference type="ARBA" id="ARBA00022801"/>
    </source>
</evidence>
<dbReference type="InterPro" id="IPR022764">
    <property type="entry name" value="Peptidase_S54_rhomboid_dom"/>
</dbReference>